<dbReference type="GO" id="GO:0004519">
    <property type="term" value="F:endonuclease activity"/>
    <property type="evidence" value="ECO:0007669"/>
    <property type="project" value="UniProtKB-KW"/>
</dbReference>
<evidence type="ECO:0000313" key="2">
    <source>
        <dbReference type="EMBL" id="RYM95515.1"/>
    </source>
</evidence>
<dbReference type="Pfam" id="PF13391">
    <property type="entry name" value="HNH_2"/>
    <property type="match status" value="1"/>
</dbReference>
<protein>
    <submittedName>
        <fullName evidence="2">Restriction endonuclease</fullName>
    </submittedName>
</protein>
<accession>A0A8B3RI64</accession>
<keyword evidence="2" id="KW-0255">Endonuclease</keyword>
<dbReference type="AlphaFoldDB" id="A0A8B3RI64"/>
<reference evidence="2 3" key="1">
    <citation type="journal article" date="2019" name="Appl. Environ. Microbiol.">
        <title>Dissecting the evolutionary development of the Bifidobacterium animalis species through comparative genomics analyses.</title>
        <authorList>
            <person name="Lugli G.A."/>
            <person name="Mancino W."/>
            <person name="Milani C."/>
            <person name="Duranti S."/>
            <person name="Mancabelli L."/>
            <person name="Napoli S."/>
            <person name="Mangifesta M."/>
            <person name="Viappiani A."/>
            <person name="Anzalone R."/>
            <person name="Longhi G."/>
            <person name="van Sinderen D."/>
            <person name="Ventura M."/>
            <person name="Turroni F."/>
        </authorList>
    </citation>
    <scope>NUCLEOTIDE SEQUENCE [LARGE SCALE GENOMIC DNA]</scope>
    <source>
        <strain evidence="2 3">2011B</strain>
    </source>
</reference>
<keyword evidence="2" id="KW-0378">Hydrolase</keyword>
<dbReference type="InterPro" id="IPR003615">
    <property type="entry name" value="HNH_nuc"/>
</dbReference>
<dbReference type="EMBL" id="RSCO01000018">
    <property type="protein sequence ID" value="RYM95515.1"/>
    <property type="molecule type" value="Genomic_DNA"/>
</dbReference>
<name>A0A8B3RI64_BIFAN</name>
<organism evidence="2 3">
    <name type="scientific">Bifidobacterium animalis subsp. lactis</name>
    <name type="common">Bifidobacterium lactis</name>
    <dbReference type="NCBI Taxonomy" id="302911"/>
    <lineage>
        <taxon>Bacteria</taxon>
        <taxon>Bacillati</taxon>
        <taxon>Actinomycetota</taxon>
        <taxon>Actinomycetes</taxon>
        <taxon>Bifidobacteriales</taxon>
        <taxon>Bifidobacteriaceae</taxon>
        <taxon>Bifidobacterium</taxon>
    </lineage>
</organism>
<feature type="non-terminal residue" evidence="2">
    <location>
        <position position="269"/>
    </location>
</feature>
<dbReference type="Proteomes" id="UP000293613">
    <property type="component" value="Unassembled WGS sequence"/>
</dbReference>
<evidence type="ECO:0000313" key="3">
    <source>
        <dbReference type="Proteomes" id="UP000293613"/>
    </source>
</evidence>
<evidence type="ECO:0000259" key="1">
    <source>
        <dbReference type="Pfam" id="PF13391"/>
    </source>
</evidence>
<feature type="domain" description="HNH nuclease" evidence="1">
    <location>
        <begin position="148"/>
        <end position="200"/>
    </location>
</feature>
<proteinExistence type="predicted"/>
<keyword evidence="2" id="KW-0540">Nuclease</keyword>
<comment type="caution">
    <text evidence="2">The sequence shown here is derived from an EMBL/GenBank/DDBJ whole genome shotgun (WGS) entry which is preliminary data.</text>
</comment>
<sequence>MAFALYLGLPKKELDDRGEAVRELASSLDRTPNSVSLKIWNIAAHDENRLATGRVGMSHGSKLDAWVWDEYNKDEEMFLAKCLGLLPPKVQSHVLNEGKYLPETKLETTLSDLKLNIPEGTIRHVVQAQRVNQSYFRNSLLANYGGKCCVTGIAIPQLLVASHIKPWSASDSREKTMASNGLLLNAFHDCAFDRGLMTLDDNYCILINHEQVGHDSANDRWLYAYEVNWSGFCSAFIVRRLVSPGSYSTRFRPARVSCSPGWRGGVSSS</sequence>
<gene>
    <name evidence="2" type="ORF">PG2011B_0593</name>
</gene>